<name>A0A0F8ZQG6_9ZZZZ</name>
<feature type="non-terminal residue" evidence="1">
    <location>
        <position position="1"/>
    </location>
</feature>
<organism evidence="1">
    <name type="scientific">marine sediment metagenome</name>
    <dbReference type="NCBI Taxonomy" id="412755"/>
    <lineage>
        <taxon>unclassified sequences</taxon>
        <taxon>metagenomes</taxon>
        <taxon>ecological metagenomes</taxon>
    </lineage>
</organism>
<accession>A0A0F8ZQG6</accession>
<reference evidence="1" key="1">
    <citation type="journal article" date="2015" name="Nature">
        <title>Complex archaea that bridge the gap between prokaryotes and eukaryotes.</title>
        <authorList>
            <person name="Spang A."/>
            <person name="Saw J.H."/>
            <person name="Jorgensen S.L."/>
            <person name="Zaremba-Niedzwiedzka K."/>
            <person name="Martijn J."/>
            <person name="Lind A.E."/>
            <person name="van Eijk R."/>
            <person name="Schleper C."/>
            <person name="Guy L."/>
            <person name="Ettema T.J."/>
        </authorList>
    </citation>
    <scope>NUCLEOTIDE SEQUENCE</scope>
</reference>
<dbReference type="AlphaFoldDB" id="A0A0F8ZQG6"/>
<proteinExistence type="predicted"/>
<sequence length="113" mass="12821">GRLYLIGAITRDQYEAAAYLSKVTHAYEIMLRRYGHVRASGHEKFTSPTTEDLSKSAQKKFARVKKKYDNVYNILKACGKDVEVAIINTLRKDEKSNIELLRRGLTILSTTIG</sequence>
<protein>
    <submittedName>
        <fullName evidence="1">Uncharacterized protein</fullName>
    </submittedName>
</protein>
<gene>
    <name evidence="1" type="ORF">LCGC14_2941910</name>
</gene>
<comment type="caution">
    <text evidence="1">The sequence shown here is derived from an EMBL/GenBank/DDBJ whole genome shotgun (WGS) entry which is preliminary data.</text>
</comment>
<evidence type="ECO:0000313" key="1">
    <source>
        <dbReference type="EMBL" id="KKK68654.1"/>
    </source>
</evidence>
<dbReference type="EMBL" id="LAZR01059029">
    <property type="protein sequence ID" value="KKK68654.1"/>
    <property type="molecule type" value="Genomic_DNA"/>
</dbReference>